<dbReference type="HOGENOM" id="CLU_2914245_0_0_9"/>
<accession>A0A0S6U501</accession>
<name>A0A0S6U501_CLOBO</name>
<evidence type="ECO:0000313" key="2">
    <source>
        <dbReference type="EMBL" id="GAE02074.1"/>
    </source>
</evidence>
<keyword evidence="1" id="KW-0812">Transmembrane</keyword>
<reference evidence="2" key="1">
    <citation type="submission" date="2013-10" db="EMBL/GenBank/DDBJ databases">
        <title>Draft genome sequence of Clostridium botulinum type B strain Osaka05.</title>
        <authorList>
            <person name="Sakaguchi Y."/>
            <person name="Hosomi K."/>
            <person name="Uchiyama J."/>
            <person name="Ogura Y."/>
            <person name="Sakaguchi M."/>
            <person name="Kohda T."/>
            <person name="Mukamoto M."/>
            <person name="Misawa N."/>
            <person name="Matsuzaki S."/>
            <person name="Hayashi T."/>
            <person name="Kozaki S."/>
        </authorList>
    </citation>
    <scope>NUCLEOTIDE SEQUENCE</scope>
    <source>
        <strain evidence="2">Osaka05</strain>
    </source>
</reference>
<feature type="transmembrane region" description="Helical" evidence="1">
    <location>
        <begin position="15"/>
        <end position="33"/>
    </location>
</feature>
<gene>
    <name evidence="2" type="ORF">CBO05C_1764</name>
</gene>
<proteinExistence type="predicted"/>
<sequence length="61" mass="7194">MSCLNHLIFKIYTEILYTIFYKKILVVAFTMLAPKYLGNIGKYHATQNTEGKKVEFIEKYI</sequence>
<organism evidence="2">
    <name type="scientific">Clostridium botulinum B str. Osaka05</name>
    <dbReference type="NCBI Taxonomy" id="1407017"/>
    <lineage>
        <taxon>Bacteria</taxon>
        <taxon>Bacillati</taxon>
        <taxon>Bacillota</taxon>
        <taxon>Clostridia</taxon>
        <taxon>Eubacteriales</taxon>
        <taxon>Clostridiaceae</taxon>
        <taxon>Clostridium</taxon>
    </lineage>
</organism>
<dbReference type="AlphaFoldDB" id="A0A0S6U501"/>
<dbReference type="EMBL" id="DF384213">
    <property type="protein sequence ID" value="GAE02074.1"/>
    <property type="molecule type" value="Genomic_DNA"/>
</dbReference>
<dbReference type="Proteomes" id="UP000054164">
    <property type="component" value="Unassembled WGS sequence"/>
</dbReference>
<protein>
    <submittedName>
        <fullName evidence="2">Uncharacterized protein</fullName>
    </submittedName>
</protein>
<evidence type="ECO:0000256" key="1">
    <source>
        <dbReference type="SAM" id="Phobius"/>
    </source>
</evidence>
<keyword evidence="1" id="KW-1133">Transmembrane helix</keyword>
<keyword evidence="1" id="KW-0472">Membrane</keyword>